<dbReference type="InterPro" id="IPR011545">
    <property type="entry name" value="DEAD/DEAH_box_helicase_dom"/>
</dbReference>
<dbReference type="SMART" id="SM00490">
    <property type="entry name" value="HELICc"/>
    <property type="match status" value="1"/>
</dbReference>
<keyword evidence="6" id="KW-0963">Cytoplasm</keyword>
<dbReference type="Pfam" id="PF00270">
    <property type="entry name" value="DEAD"/>
    <property type="match status" value="1"/>
</dbReference>
<dbReference type="GO" id="GO:0005524">
    <property type="term" value="F:ATP binding"/>
    <property type="evidence" value="ECO:0007669"/>
    <property type="project" value="UniProtKB-KW"/>
</dbReference>
<dbReference type="GO" id="GO:0003723">
    <property type="term" value="F:RNA binding"/>
    <property type="evidence" value="ECO:0007669"/>
    <property type="project" value="TreeGrafter"/>
</dbReference>
<evidence type="ECO:0000313" key="21">
    <source>
        <dbReference type="RefSeq" id="XP_046597549.1"/>
    </source>
</evidence>
<evidence type="ECO:0000313" key="19">
    <source>
        <dbReference type="Proteomes" id="UP000829291"/>
    </source>
</evidence>
<sequence>MDFFDLSKPLKRISIAQGASQMVKKISDDSDDDSVYTTATGTDYVAQYVEEENKNFIQMVAQGRAMGHDFGTSVCDLVSQGTIPNIRDINVAELTKIYETFNFAYRPKSNLAIMSMKDRIVSMIETNQCVVIQGHTGCGKTTQVPQFILNSCFDKKVHCNIIVTQPRRIAAISIAKRVSKERQWPVGTLVGYQVGMVNNTSQDTRLTYCTTGVLLQKLINTKHMMDYTHIILDEVHERDQDMDFLLLVVRKLSRLNSHSVKIILMSATFKVDKFSSYFSIPIGNKLEPAPVIDIEKKRQFNIHHFYLGQLEQLGALPEILAADPTVTPKMMKLCLNLIMVFDTIDRQEAGSNFEKKDTNRSVVLVFLPGIFEIEEMFSLLTDPEHESYCWDVVVMHSSITNEEQQRIFEMPPTGYRRIILSTNISESSITVPDVKYVIDFCLTKVLVTDPNTNFQCLEMTWASKANCDQRAGRAGRVMNGRVYRMVPENFYMSVLPEEGDPEMLRAPLENLILSAKLLDMGEPKAILALSLDPPDLSNLERTVLLLKEVGGLIDIEDMNFDSKYDGYLTDLGRIMARLPVSIHIAKLFVLGHVFSVLKEAIIIGASMSVKSMFSTPFREKLKAYNAKLTWADSSCSDSIAYLNAYNVWIREKVRGQLSTKAAEKSWALRHFIQIRVLREVDAMIQDIEKRLSKMGITETVGTNRVRYTEVEKPLVLKIVIAGAFYPHYFVRRLQRGEVDECMAVRLVGGNDPTNSVYLQGWPTQQPGLLYAKQFQQVFKDCQNSPDAQIRVSFDGSSRVYLQFNKSYESGSHQSQPKAPGKISLSVYKAMKMRQSDMPILIRLFDRATAIKKAEELGIPTVNVTSMTRKNEPQKKVFMRPAYSPILPSLDVSYIPLVIAYIEAPGCFWAQIRDEETWSNLQKIKEFVNVIKKTSKNCSNEKLPIGSLVIAPFEDQDSVSYYRATVLSYEQIPQDILVHIFYIDYGNTNKIHLRDLTLVPEDSELHQIPSQAFKCVLSNLQPSMLRNLEGKWSNAAYEKFETILSGDIKLYGEIYSVVHSVVAIKLYRVDLNNEKIDINQWLIKQGFAEFKEESYLSRSNNVARSQQEDMNTEQQEYHEQQQYESNYQIPKYSEHISMSNCYDTVKLRGPYSPLEMDLINLVSAGRAKKINIEPNSVNSVLLDTDPADYHERLLIAGTVGQSVSGERLNLRNTTLMPNIHGLPSLMALIFAPTIELRRTESGSRYIGALCGLGFDPETNRSLFPDHDMNVVFDVEISLDDLQNINRLRHWMNMGIHIELCETDSSDMALCQRKTKETLFDLICKKRKSIEVQNALNSLKWNSNNPNIILEPKNVGSPTSTIFKLHHALDLEPVPEGYEEMVSHLQELRSIADWDQFKKQPHDIRCKLCEVDITDIPMLRFHLSTPGHKSKRLEANL</sequence>
<evidence type="ECO:0000256" key="13">
    <source>
        <dbReference type="ARBA" id="ARBA00023158"/>
    </source>
</evidence>
<dbReference type="Gene3D" id="1.20.120.1080">
    <property type="match status" value="1"/>
</dbReference>
<keyword evidence="12" id="KW-0744">Spermatogenesis</keyword>
<dbReference type="GO" id="GO:0031047">
    <property type="term" value="P:regulatory ncRNA-mediated gene silencing"/>
    <property type="evidence" value="ECO:0007669"/>
    <property type="project" value="UniProtKB-KW"/>
</dbReference>
<evidence type="ECO:0000259" key="18">
    <source>
        <dbReference type="PROSITE" id="PS51194"/>
    </source>
</evidence>
<evidence type="ECO:0000259" key="17">
    <source>
        <dbReference type="PROSITE" id="PS51192"/>
    </source>
</evidence>
<evidence type="ECO:0000313" key="20">
    <source>
        <dbReference type="RefSeq" id="XP_015515166.1"/>
    </source>
</evidence>
<evidence type="ECO:0000256" key="4">
    <source>
        <dbReference type="ARBA" id="ARBA00013352"/>
    </source>
</evidence>
<reference evidence="20" key="1">
    <citation type="submission" date="2025-04" db="UniProtKB">
        <authorList>
            <consortium name="RefSeq"/>
        </authorList>
    </citation>
    <scope>IDENTIFICATION</scope>
    <source>
        <tissue evidence="21">Thorax and Abdomen</tissue>
        <tissue evidence="20">Whole body</tissue>
    </source>
</reference>
<organism evidence="19 20">
    <name type="scientific">Neodiprion lecontei</name>
    <name type="common">Redheaded pine sawfly</name>
    <dbReference type="NCBI Taxonomy" id="441921"/>
    <lineage>
        <taxon>Eukaryota</taxon>
        <taxon>Metazoa</taxon>
        <taxon>Ecdysozoa</taxon>
        <taxon>Arthropoda</taxon>
        <taxon>Hexapoda</taxon>
        <taxon>Insecta</taxon>
        <taxon>Pterygota</taxon>
        <taxon>Neoptera</taxon>
        <taxon>Endopterygota</taxon>
        <taxon>Hymenoptera</taxon>
        <taxon>Tenthredinoidea</taxon>
        <taxon>Diprionidae</taxon>
        <taxon>Diprioninae</taxon>
        <taxon>Neodiprion</taxon>
    </lineage>
</organism>
<feature type="domain" description="Helicase ATP-binding" evidence="17">
    <location>
        <begin position="121"/>
        <end position="287"/>
    </location>
</feature>
<dbReference type="CTD" id="41919"/>
<keyword evidence="7" id="KW-0547">Nucleotide-binding</keyword>
<keyword evidence="14" id="KW-0469">Meiosis</keyword>
<keyword evidence="5" id="KW-0217">Developmental protein</keyword>
<dbReference type="InterPro" id="IPR002999">
    <property type="entry name" value="Tudor"/>
</dbReference>
<keyword evidence="11" id="KW-0067">ATP-binding</keyword>
<dbReference type="Proteomes" id="UP000829291">
    <property type="component" value="Chromosome 5"/>
</dbReference>
<evidence type="ECO:0000256" key="9">
    <source>
        <dbReference type="ARBA" id="ARBA00022801"/>
    </source>
</evidence>
<gene>
    <name evidence="20 21" type="primary">LOC107220903</name>
</gene>
<keyword evidence="9" id="KW-0378">Hydrolase</keyword>
<evidence type="ECO:0000256" key="2">
    <source>
        <dbReference type="ARBA" id="ARBA00008792"/>
    </source>
</evidence>
<dbReference type="Pfam" id="PF00271">
    <property type="entry name" value="Helicase_C"/>
    <property type="match status" value="1"/>
</dbReference>
<dbReference type="SUPFAM" id="SSF52540">
    <property type="entry name" value="P-loop containing nucleoside triphosphate hydrolases"/>
    <property type="match status" value="1"/>
</dbReference>
<keyword evidence="13" id="KW-0943">RNA-mediated gene silencing</keyword>
<dbReference type="SUPFAM" id="SSF63748">
    <property type="entry name" value="Tudor/PWWP/MBT"/>
    <property type="match status" value="1"/>
</dbReference>
<dbReference type="SMART" id="SM00333">
    <property type="entry name" value="TUDOR"/>
    <property type="match status" value="1"/>
</dbReference>
<protein>
    <recommendedName>
        <fullName evidence="4">Probable ATP-dependent RNA helicase spindle-E</fullName>
        <ecNumber evidence="3">3.6.4.13</ecNumber>
    </recommendedName>
</protein>
<evidence type="ECO:0000256" key="14">
    <source>
        <dbReference type="ARBA" id="ARBA00023254"/>
    </source>
</evidence>
<dbReference type="FunFam" id="1.20.120.1080:FF:000081">
    <property type="entry name" value="Tudor domain containing 9"/>
    <property type="match status" value="1"/>
</dbReference>
<dbReference type="Gene3D" id="2.30.30.140">
    <property type="match status" value="1"/>
</dbReference>
<evidence type="ECO:0000256" key="5">
    <source>
        <dbReference type="ARBA" id="ARBA00022473"/>
    </source>
</evidence>
<keyword evidence="19" id="KW-1185">Reference proteome</keyword>
<evidence type="ECO:0000256" key="10">
    <source>
        <dbReference type="ARBA" id="ARBA00022806"/>
    </source>
</evidence>
<dbReference type="FunCoup" id="A0A6J0BKL5">
    <property type="interactions" value="156"/>
</dbReference>
<dbReference type="InterPro" id="IPR035437">
    <property type="entry name" value="SNase_OB-fold_sf"/>
</dbReference>
<comment type="subcellular location">
    <subcellularLocation>
        <location evidence="1">Cytoplasm</location>
    </subcellularLocation>
</comment>
<keyword evidence="10 20" id="KW-0347">Helicase</keyword>
<dbReference type="InParanoid" id="A0A6J0BKL5"/>
<dbReference type="GO" id="GO:0016787">
    <property type="term" value="F:hydrolase activity"/>
    <property type="evidence" value="ECO:0007669"/>
    <property type="project" value="UniProtKB-KW"/>
</dbReference>
<dbReference type="GO" id="GO:0007283">
    <property type="term" value="P:spermatogenesis"/>
    <property type="evidence" value="ECO:0007669"/>
    <property type="project" value="UniProtKB-KW"/>
</dbReference>
<dbReference type="Gene3D" id="3.40.50.300">
    <property type="entry name" value="P-loop containing nucleotide triphosphate hydrolases"/>
    <property type="match status" value="2"/>
</dbReference>
<dbReference type="GO" id="GO:0005737">
    <property type="term" value="C:cytoplasm"/>
    <property type="evidence" value="ECO:0007669"/>
    <property type="project" value="UniProtKB-SubCell"/>
</dbReference>
<evidence type="ECO:0000256" key="7">
    <source>
        <dbReference type="ARBA" id="ARBA00022741"/>
    </source>
</evidence>
<evidence type="ECO:0000256" key="8">
    <source>
        <dbReference type="ARBA" id="ARBA00022782"/>
    </source>
</evidence>
<dbReference type="PROSITE" id="PS51192">
    <property type="entry name" value="HELICASE_ATP_BIND_1"/>
    <property type="match status" value="1"/>
</dbReference>
<accession>A0A6J0BKL5</accession>
<feature type="domain" description="Helicase C-terminal" evidence="18">
    <location>
        <begin position="336"/>
        <end position="519"/>
    </location>
</feature>
<evidence type="ECO:0000256" key="15">
    <source>
        <dbReference type="ARBA" id="ARBA00047984"/>
    </source>
</evidence>
<evidence type="ECO:0000256" key="11">
    <source>
        <dbReference type="ARBA" id="ARBA00022840"/>
    </source>
</evidence>
<dbReference type="PANTHER" id="PTHR18934">
    <property type="entry name" value="ATP-DEPENDENT RNA HELICASE"/>
    <property type="match status" value="1"/>
</dbReference>
<dbReference type="GO" id="GO:0003724">
    <property type="term" value="F:RNA helicase activity"/>
    <property type="evidence" value="ECO:0007669"/>
    <property type="project" value="UniProtKB-EC"/>
</dbReference>
<dbReference type="InterPro" id="IPR027417">
    <property type="entry name" value="P-loop_NTPase"/>
</dbReference>
<comment type="catalytic activity">
    <reaction evidence="15">
        <text>ATP + H2O = ADP + phosphate + H(+)</text>
        <dbReference type="Rhea" id="RHEA:13065"/>
        <dbReference type="ChEBI" id="CHEBI:15377"/>
        <dbReference type="ChEBI" id="CHEBI:15378"/>
        <dbReference type="ChEBI" id="CHEBI:30616"/>
        <dbReference type="ChEBI" id="CHEBI:43474"/>
        <dbReference type="ChEBI" id="CHEBI:456216"/>
        <dbReference type="EC" id="3.6.4.13"/>
    </reaction>
</comment>
<name>A0A6J0BKL5_NEOLC</name>
<dbReference type="SMART" id="SM00847">
    <property type="entry name" value="HA2"/>
    <property type="match status" value="1"/>
</dbReference>
<dbReference type="EC" id="3.6.4.13" evidence="3"/>
<dbReference type="PROSITE" id="PS51194">
    <property type="entry name" value="HELICASE_CTER"/>
    <property type="match status" value="1"/>
</dbReference>
<dbReference type="KEGG" id="nlo:107220903"/>
<comment type="similarity">
    <text evidence="2">Belongs to the DEAD box helicase family. DEAH subfamily.</text>
</comment>
<dbReference type="InterPro" id="IPR014001">
    <property type="entry name" value="Helicase_ATP-bd"/>
</dbReference>
<feature type="domain" description="Tudor" evidence="16">
    <location>
        <begin position="941"/>
        <end position="1005"/>
    </location>
</feature>
<evidence type="ECO:0000256" key="3">
    <source>
        <dbReference type="ARBA" id="ARBA00012552"/>
    </source>
</evidence>
<dbReference type="Pfam" id="PF00567">
    <property type="entry name" value="TUDOR"/>
    <property type="match status" value="1"/>
</dbReference>
<dbReference type="PANTHER" id="PTHR18934:SF113">
    <property type="entry name" value="ATP-DEPENDENT RNA HELICASE TDRD9"/>
    <property type="match status" value="1"/>
</dbReference>
<dbReference type="CDD" id="cd18791">
    <property type="entry name" value="SF2_C_RHA"/>
    <property type="match status" value="1"/>
</dbReference>
<dbReference type="GeneID" id="107220903"/>
<dbReference type="RefSeq" id="XP_046597549.1">
    <property type="nucleotide sequence ID" value="XM_046741593.1"/>
</dbReference>
<dbReference type="Gene3D" id="2.40.50.90">
    <property type="match status" value="1"/>
</dbReference>
<dbReference type="GO" id="GO:0051321">
    <property type="term" value="P:meiotic cell cycle"/>
    <property type="evidence" value="ECO:0007669"/>
    <property type="project" value="UniProtKB-KW"/>
</dbReference>
<evidence type="ECO:0000256" key="1">
    <source>
        <dbReference type="ARBA" id="ARBA00004496"/>
    </source>
</evidence>
<evidence type="ECO:0000256" key="6">
    <source>
        <dbReference type="ARBA" id="ARBA00022490"/>
    </source>
</evidence>
<evidence type="ECO:0000259" key="16">
    <source>
        <dbReference type="PROSITE" id="PS50304"/>
    </source>
</evidence>
<dbReference type="RefSeq" id="XP_015515166.1">
    <property type="nucleotide sequence ID" value="XM_015659680.1"/>
</dbReference>
<proteinExistence type="inferred from homology"/>
<dbReference type="OrthoDB" id="66977at2759"/>
<dbReference type="PROSITE" id="PS50304">
    <property type="entry name" value="TUDOR"/>
    <property type="match status" value="1"/>
</dbReference>
<dbReference type="InterPro" id="IPR007502">
    <property type="entry name" value="Helicase-assoc_dom"/>
</dbReference>
<dbReference type="GO" id="GO:0030154">
    <property type="term" value="P:cell differentiation"/>
    <property type="evidence" value="ECO:0007669"/>
    <property type="project" value="UniProtKB-KW"/>
</dbReference>
<evidence type="ECO:0000256" key="12">
    <source>
        <dbReference type="ARBA" id="ARBA00022871"/>
    </source>
</evidence>
<dbReference type="InterPro" id="IPR001650">
    <property type="entry name" value="Helicase_C-like"/>
</dbReference>
<keyword evidence="8" id="KW-0221">Differentiation</keyword>
<dbReference type="SMART" id="SM00487">
    <property type="entry name" value="DEXDc"/>
    <property type="match status" value="1"/>
</dbReference>